<dbReference type="GO" id="GO:0003677">
    <property type="term" value="F:DNA binding"/>
    <property type="evidence" value="ECO:0007669"/>
    <property type="project" value="UniProtKB-KW"/>
</dbReference>
<evidence type="ECO:0000259" key="1">
    <source>
        <dbReference type="Pfam" id="PF09836"/>
    </source>
</evidence>
<reference evidence="2" key="1">
    <citation type="submission" date="2023-08" db="EMBL/GenBank/DDBJ databases">
        <title>Increased levels of nutrients transform a symbiont into a lethal pathobiont.</title>
        <authorList>
            <person name="Lachnit T."/>
            <person name="Ulrich L."/>
            <person name="Willmer F.M."/>
            <person name="Hasenbein T."/>
            <person name="Steiner L.X."/>
            <person name="Wolters M."/>
            <person name="Herbst E.M."/>
            <person name="Deines P."/>
        </authorList>
    </citation>
    <scope>NUCLEOTIDE SEQUENCE</scope>
    <source>
        <strain evidence="2">T3</strain>
    </source>
</reference>
<dbReference type="AlphaFoldDB" id="A0AAU7YCF8"/>
<keyword evidence="2" id="KW-0238">DNA-binding</keyword>
<sequence length="261" mass="27880">MSLDLGAFQDAFIDAARGNPGAPDSAERRLVAELAGQAGFDLYRNTLMKGCVDALRANFPAVERLVGADWFGAAAALHVRQSPPASVQLLDYGLGFADFLDAFEPARDLPYLGAVARLDRLWVEVFAAAERPSLALGAIADLGPEALGALCLRPRPALRWLWCADMPAYSIWRHQREERPLPDSLEWHSEGALLGRSGGQVTWQPLGPGGCAFLDACARGLTLDEASGLALAADPTLDFIDLLGRLLAAGAFTPLLASRDT</sequence>
<dbReference type="EMBL" id="CP158373">
    <property type="protein sequence ID" value="XBY66519.1"/>
    <property type="molecule type" value="Genomic_DNA"/>
</dbReference>
<feature type="domain" description="Putative DNA-binding" evidence="1">
    <location>
        <begin position="8"/>
        <end position="100"/>
    </location>
</feature>
<evidence type="ECO:0000313" key="2">
    <source>
        <dbReference type="EMBL" id="XBY66519.1"/>
    </source>
</evidence>
<accession>A0AAU7YCF8</accession>
<dbReference type="RefSeq" id="WP_350448333.1">
    <property type="nucleotide sequence ID" value="NZ_CP158373.1"/>
</dbReference>
<organism evidence="2">
    <name type="scientific">Pseudomonas solani</name>
    <dbReference type="NCBI Taxonomy" id="2731552"/>
    <lineage>
        <taxon>Bacteria</taxon>
        <taxon>Pseudomonadati</taxon>
        <taxon>Pseudomonadota</taxon>
        <taxon>Gammaproteobacteria</taxon>
        <taxon>Pseudomonadales</taxon>
        <taxon>Pseudomonadaceae</taxon>
        <taxon>Pseudomonas</taxon>
    </lineage>
</organism>
<dbReference type="InterPro" id="IPR018640">
    <property type="entry name" value="DUF2063"/>
</dbReference>
<name>A0AAU7YCF8_9PSED</name>
<proteinExistence type="predicted"/>
<gene>
    <name evidence="2" type="ORF">ABS648_12365</name>
</gene>
<protein>
    <submittedName>
        <fullName evidence="2">DNA-binding domain-containing protein</fullName>
    </submittedName>
</protein>
<dbReference type="Pfam" id="PF09836">
    <property type="entry name" value="DUF2063"/>
    <property type="match status" value="1"/>
</dbReference>